<dbReference type="GO" id="GO:0042761">
    <property type="term" value="P:very long-chain fatty acid biosynthetic process"/>
    <property type="evidence" value="ECO:0007669"/>
    <property type="project" value="TreeGrafter"/>
</dbReference>
<comment type="caution">
    <text evidence="11">The sequence shown here is derived from an EMBL/GenBank/DDBJ whole genome shotgun (WGS) entry which is preliminary data.</text>
</comment>
<evidence type="ECO:0000256" key="6">
    <source>
        <dbReference type="ARBA" id="ARBA00022989"/>
    </source>
</evidence>
<dbReference type="GO" id="GO:0034625">
    <property type="term" value="P:fatty acid elongation, monounsaturated fatty acid"/>
    <property type="evidence" value="ECO:0007669"/>
    <property type="project" value="TreeGrafter"/>
</dbReference>
<dbReference type="Proteomes" id="UP000494165">
    <property type="component" value="Unassembled WGS sequence"/>
</dbReference>
<keyword evidence="5 10" id="KW-0276">Fatty acid metabolism</keyword>
<evidence type="ECO:0000313" key="11">
    <source>
        <dbReference type="EMBL" id="CAB3364878.1"/>
    </source>
</evidence>
<reference evidence="11 12" key="1">
    <citation type="submission" date="2020-04" db="EMBL/GenBank/DDBJ databases">
        <authorList>
            <person name="Alioto T."/>
            <person name="Alioto T."/>
            <person name="Gomez Garrido J."/>
        </authorList>
    </citation>
    <scope>NUCLEOTIDE SEQUENCE [LARGE SCALE GENOMIC DNA]</scope>
</reference>
<evidence type="ECO:0000313" key="12">
    <source>
        <dbReference type="Proteomes" id="UP000494165"/>
    </source>
</evidence>
<sequence length="282" mass="33297">MAQTVNISGYTIGWTDPFILQYDWARTVFLERSDERTRDWPLLSNPIPVTVLTLAWLVFVLKLGPAMMKNRKPFTLRRLILGINVLQVILNAWVTYEFLAVGWLAHYNFWCQECEYVRTPESMRMARACYVYFALKLFDMIDTVIYVLRNKPNQVTFLHLYHHVSTLLLAWVVATYAPGGHGTFVQLLNTIVHVIMYTYYMIAGLGPRFQRFLWWKRYLTRIQLFQFVLQFAHNVNALRIGCKYSNVIIAMFLPIIVGTFSLFMNFYIKSYLKRADQKKKQK</sequence>
<evidence type="ECO:0000256" key="9">
    <source>
        <dbReference type="ARBA" id="ARBA00023160"/>
    </source>
</evidence>
<comment type="subcellular location">
    <subcellularLocation>
        <location evidence="1">Membrane</location>
        <topology evidence="1">Multi-pass membrane protein</topology>
    </subcellularLocation>
</comment>
<protein>
    <recommendedName>
        <fullName evidence="10">Elongation of very long chain fatty acids protein</fullName>
        <ecNumber evidence="10">2.3.1.199</ecNumber>
    </recommendedName>
    <alternativeName>
        <fullName evidence="10">Very-long-chain 3-oxoacyl-CoA synthase</fullName>
    </alternativeName>
</protein>
<dbReference type="InterPro" id="IPR002076">
    <property type="entry name" value="ELO_fam"/>
</dbReference>
<organism evidence="11 12">
    <name type="scientific">Cloeon dipterum</name>
    <dbReference type="NCBI Taxonomy" id="197152"/>
    <lineage>
        <taxon>Eukaryota</taxon>
        <taxon>Metazoa</taxon>
        <taxon>Ecdysozoa</taxon>
        <taxon>Arthropoda</taxon>
        <taxon>Hexapoda</taxon>
        <taxon>Insecta</taxon>
        <taxon>Pterygota</taxon>
        <taxon>Palaeoptera</taxon>
        <taxon>Ephemeroptera</taxon>
        <taxon>Pisciforma</taxon>
        <taxon>Baetidae</taxon>
        <taxon>Cloeon</taxon>
    </lineage>
</organism>
<evidence type="ECO:0000256" key="4">
    <source>
        <dbReference type="ARBA" id="ARBA00022692"/>
    </source>
</evidence>
<proteinExistence type="inferred from homology"/>
<dbReference type="AlphaFoldDB" id="A0A8S1C1W9"/>
<evidence type="ECO:0000256" key="3">
    <source>
        <dbReference type="ARBA" id="ARBA00022679"/>
    </source>
</evidence>
<keyword evidence="3 10" id="KW-0808">Transferase</keyword>
<accession>A0A8S1C1W9</accession>
<dbReference type="GO" id="GO:0030148">
    <property type="term" value="P:sphingolipid biosynthetic process"/>
    <property type="evidence" value="ECO:0007669"/>
    <property type="project" value="TreeGrafter"/>
</dbReference>
<dbReference type="GO" id="GO:0009922">
    <property type="term" value="F:fatty acid elongase activity"/>
    <property type="evidence" value="ECO:0007669"/>
    <property type="project" value="UniProtKB-EC"/>
</dbReference>
<feature type="transmembrane region" description="Helical" evidence="10">
    <location>
        <begin position="125"/>
        <end position="148"/>
    </location>
</feature>
<feature type="transmembrane region" description="Helical" evidence="10">
    <location>
        <begin position="79"/>
        <end position="105"/>
    </location>
</feature>
<feature type="transmembrane region" description="Helical" evidence="10">
    <location>
        <begin position="184"/>
        <end position="206"/>
    </location>
</feature>
<dbReference type="EC" id="2.3.1.199" evidence="10"/>
<dbReference type="EMBL" id="CADEPI010000018">
    <property type="protein sequence ID" value="CAB3364878.1"/>
    <property type="molecule type" value="Genomic_DNA"/>
</dbReference>
<dbReference type="Pfam" id="PF01151">
    <property type="entry name" value="ELO"/>
    <property type="match status" value="1"/>
</dbReference>
<dbReference type="GO" id="GO:0034626">
    <property type="term" value="P:fatty acid elongation, polyunsaturated fatty acid"/>
    <property type="evidence" value="ECO:0007669"/>
    <property type="project" value="TreeGrafter"/>
</dbReference>
<evidence type="ECO:0000256" key="5">
    <source>
        <dbReference type="ARBA" id="ARBA00022832"/>
    </source>
</evidence>
<evidence type="ECO:0000256" key="2">
    <source>
        <dbReference type="ARBA" id="ARBA00022516"/>
    </source>
</evidence>
<comment type="similarity">
    <text evidence="10">Belongs to the ELO family.</text>
</comment>
<gene>
    <name evidence="11" type="ORF">CLODIP_2_CD12411</name>
</gene>
<keyword evidence="4 10" id="KW-0812">Transmembrane</keyword>
<evidence type="ECO:0000256" key="8">
    <source>
        <dbReference type="ARBA" id="ARBA00023136"/>
    </source>
</evidence>
<keyword evidence="12" id="KW-1185">Reference proteome</keyword>
<keyword evidence="8 10" id="KW-0472">Membrane</keyword>
<comment type="catalytic activity">
    <reaction evidence="10">
        <text>a very-long-chain acyl-CoA + malonyl-CoA + H(+) = a very-long-chain 3-oxoacyl-CoA + CO2 + CoA</text>
        <dbReference type="Rhea" id="RHEA:32727"/>
        <dbReference type="ChEBI" id="CHEBI:15378"/>
        <dbReference type="ChEBI" id="CHEBI:16526"/>
        <dbReference type="ChEBI" id="CHEBI:57287"/>
        <dbReference type="ChEBI" id="CHEBI:57384"/>
        <dbReference type="ChEBI" id="CHEBI:90725"/>
        <dbReference type="ChEBI" id="CHEBI:90736"/>
        <dbReference type="EC" id="2.3.1.199"/>
    </reaction>
</comment>
<keyword evidence="9 10" id="KW-0275">Fatty acid biosynthesis</keyword>
<dbReference type="PANTHER" id="PTHR11157:SF69">
    <property type="entry name" value="ELONGATION OF VERY LONG CHAIN FATTY ACIDS PROTEIN 7"/>
    <property type="match status" value="1"/>
</dbReference>
<evidence type="ECO:0000256" key="1">
    <source>
        <dbReference type="ARBA" id="ARBA00004141"/>
    </source>
</evidence>
<keyword evidence="2 10" id="KW-0444">Lipid biosynthesis</keyword>
<dbReference type="GO" id="GO:0019367">
    <property type="term" value="P:fatty acid elongation, saturated fatty acid"/>
    <property type="evidence" value="ECO:0007669"/>
    <property type="project" value="TreeGrafter"/>
</dbReference>
<evidence type="ECO:0000256" key="10">
    <source>
        <dbReference type="RuleBase" id="RU361115"/>
    </source>
</evidence>
<feature type="transmembrane region" description="Helical" evidence="10">
    <location>
        <begin position="47"/>
        <end position="67"/>
    </location>
</feature>
<name>A0A8S1C1W9_9INSE</name>
<feature type="transmembrane region" description="Helical" evidence="10">
    <location>
        <begin position="247"/>
        <end position="268"/>
    </location>
</feature>
<dbReference type="OrthoDB" id="434092at2759"/>
<evidence type="ECO:0000256" key="7">
    <source>
        <dbReference type="ARBA" id="ARBA00023098"/>
    </source>
</evidence>
<feature type="transmembrane region" description="Helical" evidence="10">
    <location>
        <begin position="160"/>
        <end position="178"/>
    </location>
</feature>
<keyword evidence="7 10" id="KW-0443">Lipid metabolism</keyword>
<keyword evidence="6 10" id="KW-1133">Transmembrane helix</keyword>
<dbReference type="PANTHER" id="PTHR11157">
    <property type="entry name" value="FATTY ACID ACYL TRANSFERASE-RELATED"/>
    <property type="match status" value="1"/>
</dbReference>
<dbReference type="GO" id="GO:0005789">
    <property type="term" value="C:endoplasmic reticulum membrane"/>
    <property type="evidence" value="ECO:0007669"/>
    <property type="project" value="TreeGrafter"/>
</dbReference>